<dbReference type="EMBL" id="BSYO01000021">
    <property type="protein sequence ID" value="GMH20136.1"/>
    <property type="molecule type" value="Genomic_DNA"/>
</dbReference>
<comment type="caution">
    <text evidence="1">The sequence shown here is derived from an EMBL/GenBank/DDBJ whole genome shotgun (WGS) entry which is preliminary data.</text>
</comment>
<dbReference type="PANTHER" id="PTHR47863">
    <property type="entry name" value="RING/FYVE/PHD ZINC FINGER SUPERFAMILY PROTEIN"/>
    <property type="match status" value="1"/>
</dbReference>
<reference evidence="1" key="1">
    <citation type="submission" date="2023-05" db="EMBL/GenBank/DDBJ databases">
        <title>Nepenthes gracilis genome sequencing.</title>
        <authorList>
            <person name="Fukushima K."/>
        </authorList>
    </citation>
    <scope>NUCLEOTIDE SEQUENCE</scope>
    <source>
        <strain evidence="1">SING2019-196</strain>
    </source>
</reference>
<keyword evidence="2" id="KW-1185">Reference proteome</keyword>
<proteinExistence type="predicted"/>
<evidence type="ECO:0000313" key="1">
    <source>
        <dbReference type="EMBL" id="GMH20136.1"/>
    </source>
</evidence>
<organism evidence="1 2">
    <name type="scientific">Nepenthes gracilis</name>
    <name type="common">Slender pitcher plant</name>
    <dbReference type="NCBI Taxonomy" id="150966"/>
    <lineage>
        <taxon>Eukaryota</taxon>
        <taxon>Viridiplantae</taxon>
        <taxon>Streptophyta</taxon>
        <taxon>Embryophyta</taxon>
        <taxon>Tracheophyta</taxon>
        <taxon>Spermatophyta</taxon>
        <taxon>Magnoliopsida</taxon>
        <taxon>eudicotyledons</taxon>
        <taxon>Gunneridae</taxon>
        <taxon>Pentapetalae</taxon>
        <taxon>Caryophyllales</taxon>
        <taxon>Nepenthaceae</taxon>
        <taxon>Nepenthes</taxon>
    </lineage>
</organism>
<accession>A0AAD3T1T4</accession>
<dbReference type="Proteomes" id="UP001279734">
    <property type="component" value="Unassembled WGS sequence"/>
</dbReference>
<name>A0AAD3T1T4_NEPGR</name>
<protein>
    <submittedName>
        <fullName evidence="1">Uncharacterized protein</fullName>
    </submittedName>
</protein>
<gene>
    <name evidence="1" type="ORF">Nepgr_021977</name>
</gene>
<sequence>MAGEVYSSRLPWVWVVEILARSHEVDAAILHDLITRMPKFSGDLEKEAREMIAWRCLESLFDPANGFKNDNPPSLQSKDRFDVSECCENVLQCILRETLLCTLEQLKDTILQGSHPLVMALKNFNGLIVQNQHNERILPDGDDIIVPPSRHDGFGVNGRPLLQEKT</sequence>
<evidence type="ECO:0000313" key="2">
    <source>
        <dbReference type="Proteomes" id="UP001279734"/>
    </source>
</evidence>
<dbReference type="PANTHER" id="PTHR47863:SF4">
    <property type="entry name" value="RING_FYVE_PHD ZINC FINGER SUPERFAMILY PROTEIN"/>
    <property type="match status" value="1"/>
</dbReference>
<dbReference type="AlphaFoldDB" id="A0AAD3T1T4"/>